<dbReference type="FunFam" id="1.10.10.60:FF:000141">
    <property type="entry name" value="TetR family transcriptional regulator"/>
    <property type="match status" value="1"/>
</dbReference>
<dbReference type="InterPro" id="IPR001647">
    <property type="entry name" value="HTH_TetR"/>
</dbReference>
<dbReference type="AlphaFoldDB" id="A0AAU8IGT4"/>
<dbReference type="EMBL" id="CP159510">
    <property type="protein sequence ID" value="XCJ17447.1"/>
    <property type="molecule type" value="Genomic_DNA"/>
</dbReference>
<evidence type="ECO:0000259" key="5">
    <source>
        <dbReference type="PROSITE" id="PS50977"/>
    </source>
</evidence>
<keyword evidence="3" id="KW-0804">Transcription</keyword>
<dbReference type="Gene3D" id="1.10.357.10">
    <property type="entry name" value="Tetracycline Repressor, domain 2"/>
    <property type="match status" value="1"/>
</dbReference>
<keyword evidence="1" id="KW-0805">Transcription regulation</keyword>
<reference evidence="6" key="1">
    <citation type="submission" date="2024-06" db="EMBL/GenBank/DDBJ databases">
        <authorList>
            <person name="Fan A."/>
            <person name="Zhang F.Y."/>
            <person name="Zhang L."/>
        </authorList>
    </citation>
    <scope>NUCLEOTIDE SEQUENCE</scope>
    <source>
        <strain evidence="6">Y61</strain>
    </source>
</reference>
<evidence type="ECO:0000256" key="1">
    <source>
        <dbReference type="ARBA" id="ARBA00023015"/>
    </source>
</evidence>
<evidence type="ECO:0000256" key="4">
    <source>
        <dbReference type="PROSITE-ProRule" id="PRU00335"/>
    </source>
</evidence>
<gene>
    <name evidence="6" type="ORF">ABNN70_02660</name>
</gene>
<evidence type="ECO:0000256" key="3">
    <source>
        <dbReference type="ARBA" id="ARBA00023163"/>
    </source>
</evidence>
<organism evidence="6">
    <name type="scientific">Sporolactobacillus sp. Y61</name>
    <dbReference type="NCBI Taxonomy" id="3160863"/>
    <lineage>
        <taxon>Bacteria</taxon>
        <taxon>Bacillati</taxon>
        <taxon>Bacillota</taxon>
        <taxon>Bacilli</taxon>
        <taxon>Bacillales</taxon>
        <taxon>Sporolactobacillaceae</taxon>
        <taxon>Sporolactobacillus</taxon>
    </lineage>
</organism>
<dbReference type="Pfam" id="PF00440">
    <property type="entry name" value="TetR_N"/>
    <property type="match status" value="1"/>
</dbReference>
<accession>A0AAU8IGT4</accession>
<feature type="domain" description="HTH tetR-type" evidence="5">
    <location>
        <begin position="9"/>
        <end position="69"/>
    </location>
</feature>
<dbReference type="SUPFAM" id="SSF46689">
    <property type="entry name" value="Homeodomain-like"/>
    <property type="match status" value="1"/>
</dbReference>
<dbReference type="GO" id="GO:0045892">
    <property type="term" value="P:negative regulation of DNA-templated transcription"/>
    <property type="evidence" value="ECO:0007669"/>
    <property type="project" value="UniProtKB-ARBA"/>
</dbReference>
<name>A0AAU8IGT4_9BACL</name>
<dbReference type="PROSITE" id="PS50977">
    <property type="entry name" value="HTH_TETR_2"/>
    <property type="match status" value="1"/>
</dbReference>
<dbReference type="InterPro" id="IPR050109">
    <property type="entry name" value="HTH-type_TetR-like_transc_reg"/>
</dbReference>
<keyword evidence="2 4" id="KW-0238">DNA-binding</keyword>
<dbReference type="PANTHER" id="PTHR30055">
    <property type="entry name" value="HTH-TYPE TRANSCRIPTIONAL REGULATOR RUTR"/>
    <property type="match status" value="1"/>
</dbReference>
<dbReference type="RefSeq" id="WP_353948692.1">
    <property type="nucleotide sequence ID" value="NZ_CP159510.1"/>
</dbReference>
<dbReference type="PANTHER" id="PTHR30055:SF222">
    <property type="entry name" value="REGULATORY PROTEIN"/>
    <property type="match status" value="1"/>
</dbReference>
<dbReference type="InterPro" id="IPR009057">
    <property type="entry name" value="Homeodomain-like_sf"/>
</dbReference>
<evidence type="ECO:0000256" key="2">
    <source>
        <dbReference type="ARBA" id="ARBA00023125"/>
    </source>
</evidence>
<feature type="DNA-binding region" description="H-T-H motif" evidence="4">
    <location>
        <begin position="32"/>
        <end position="51"/>
    </location>
</feature>
<evidence type="ECO:0000313" key="6">
    <source>
        <dbReference type="EMBL" id="XCJ17447.1"/>
    </source>
</evidence>
<protein>
    <submittedName>
        <fullName evidence="6">TetR/AcrR family transcriptional regulator</fullName>
    </submittedName>
</protein>
<dbReference type="GO" id="GO:0003677">
    <property type="term" value="F:DNA binding"/>
    <property type="evidence" value="ECO:0007669"/>
    <property type="project" value="UniProtKB-UniRule"/>
</dbReference>
<proteinExistence type="predicted"/>
<sequence length="210" mass="23981">MATNEERHAETHRRILAAATDLFTHNGFTKTSITAIAKQAGVSPVTLYKYFDSKMTLGHQVMRHIVVEGYGRFQKLVDDTSIDFTTLVRKMIQSKHDFVKDMNSDFYKFALKDLQGEFDSTEVMQANQDCKARFWGTLIRRGREAGLIRPQISDQALMVYIDMYMQYAQNPKNGTLPAEHPVAMKILTDELVYLFFYGFIGCEPGDQSGQ</sequence>
<dbReference type="PRINTS" id="PR00455">
    <property type="entry name" value="HTHTETR"/>
</dbReference>